<dbReference type="PANTHER" id="PTHR36078">
    <property type="entry name" value="BNACNNG21220D PROTEIN"/>
    <property type="match status" value="1"/>
</dbReference>
<evidence type="ECO:0000313" key="2">
    <source>
        <dbReference type="EMBL" id="KAL2530274.1"/>
    </source>
</evidence>
<feature type="compositionally biased region" description="Basic and acidic residues" evidence="1">
    <location>
        <begin position="34"/>
        <end position="52"/>
    </location>
</feature>
<comment type="caution">
    <text evidence="2">The sequence shown here is derived from an EMBL/GenBank/DDBJ whole genome shotgun (WGS) entry which is preliminary data.</text>
</comment>
<name>A0ABD1UYY8_9LAMI</name>
<dbReference type="EMBL" id="JBFOLJ010000006">
    <property type="protein sequence ID" value="KAL2530274.1"/>
    <property type="molecule type" value="Genomic_DNA"/>
</dbReference>
<feature type="compositionally biased region" description="Low complexity" evidence="1">
    <location>
        <begin position="1"/>
        <end position="13"/>
    </location>
</feature>
<dbReference type="Proteomes" id="UP001604277">
    <property type="component" value="Unassembled WGS sequence"/>
</dbReference>
<organism evidence="2 3">
    <name type="scientific">Forsythia ovata</name>
    <dbReference type="NCBI Taxonomy" id="205694"/>
    <lineage>
        <taxon>Eukaryota</taxon>
        <taxon>Viridiplantae</taxon>
        <taxon>Streptophyta</taxon>
        <taxon>Embryophyta</taxon>
        <taxon>Tracheophyta</taxon>
        <taxon>Spermatophyta</taxon>
        <taxon>Magnoliopsida</taxon>
        <taxon>eudicotyledons</taxon>
        <taxon>Gunneridae</taxon>
        <taxon>Pentapetalae</taxon>
        <taxon>asterids</taxon>
        <taxon>lamiids</taxon>
        <taxon>Lamiales</taxon>
        <taxon>Oleaceae</taxon>
        <taxon>Forsythieae</taxon>
        <taxon>Forsythia</taxon>
    </lineage>
</organism>
<feature type="region of interest" description="Disordered" evidence="1">
    <location>
        <begin position="1"/>
        <end position="52"/>
    </location>
</feature>
<dbReference type="AlphaFoldDB" id="A0ABD1UYY8"/>
<feature type="region of interest" description="Disordered" evidence="1">
    <location>
        <begin position="112"/>
        <end position="144"/>
    </location>
</feature>
<keyword evidence="3" id="KW-1185">Reference proteome</keyword>
<proteinExistence type="predicted"/>
<feature type="compositionally biased region" description="Polar residues" evidence="1">
    <location>
        <begin position="116"/>
        <end position="144"/>
    </location>
</feature>
<accession>A0ABD1UYY8</accession>
<dbReference type="PANTHER" id="PTHR36078:SF2">
    <property type="entry name" value="OS09G0473966 PROTEIN"/>
    <property type="match status" value="1"/>
</dbReference>
<gene>
    <name evidence="2" type="ORF">Fot_22875</name>
</gene>
<evidence type="ECO:0000256" key="1">
    <source>
        <dbReference type="SAM" id="MobiDB-lite"/>
    </source>
</evidence>
<sequence>MATAASSSVSSVTPHPLPKQEQQGVSNEIEGSEEQNKASTKDPFQDIDNKEQIDKFQKYEADYKRYLMSKYFSDKTIFGGNIFDVKMNIDGQTITASRLPPYQSYLDPANFDELNSKGSSTAAIETPTGSTSNGKPSTNASGNS</sequence>
<reference evidence="3" key="1">
    <citation type="submission" date="2024-07" db="EMBL/GenBank/DDBJ databases">
        <title>Two chromosome-level genome assemblies of Korean endemic species Abeliophyllum distichum and Forsythia ovata (Oleaceae).</title>
        <authorList>
            <person name="Jang H."/>
        </authorList>
    </citation>
    <scope>NUCLEOTIDE SEQUENCE [LARGE SCALE GENOMIC DNA]</scope>
</reference>
<protein>
    <submittedName>
        <fullName evidence="2">Uncharacterized protein</fullName>
    </submittedName>
</protein>
<evidence type="ECO:0000313" key="3">
    <source>
        <dbReference type="Proteomes" id="UP001604277"/>
    </source>
</evidence>